<evidence type="ECO:0000313" key="3">
    <source>
        <dbReference type="EMBL" id="KAG6730030.1"/>
    </source>
</evidence>
<reference evidence="3" key="1">
    <citation type="submission" date="2021-01" db="EMBL/GenBank/DDBJ databases">
        <authorList>
            <person name="Lovell J.T."/>
            <person name="Bentley N."/>
            <person name="Bhattarai G."/>
            <person name="Jenkins J.W."/>
            <person name="Sreedasyam A."/>
            <person name="Alarcon Y."/>
            <person name="Bock C."/>
            <person name="Boston L."/>
            <person name="Carlson J."/>
            <person name="Cervantes K."/>
            <person name="Clermont K."/>
            <person name="Krom N."/>
            <person name="Kubenka K."/>
            <person name="Mamidi S."/>
            <person name="Mattison C."/>
            <person name="Monteros M."/>
            <person name="Pisani C."/>
            <person name="Plott C."/>
            <person name="Rajasekar S."/>
            <person name="Rhein H.S."/>
            <person name="Rohla C."/>
            <person name="Song M."/>
            <person name="Hilaire R.S."/>
            <person name="Shu S."/>
            <person name="Wells L."/>
            <person name="Wang X."/>
            <person name="Webber J."/>
            <person name="Heerema R.J."/>
            <person name="Klein P."/>
            <person name="Conner P."/>
            <person name="Grauke L."/>
            <person name="Grimwood J."/>
            <person name="Schmutz J."/>
            <person name="Randall J.J."/>
        </authorList>
    </citation>
    <scope>NUCLEOTIDE SEQUENCE</scope>
    <source>
        <tissue evidence="3">Leaf</tissue>
    </source>
</reference>
<dbReference type="Proteomes" id="UP000811246">
    <property type="component" value="Chromosome 1"/>
</dbReference>
<dbReference type="EMBL" id="CM031825">
    <property type="protein sequence ID" value="KAG6730033.1"/>
    <property type="molecule type" value="Genomic_DNA"/>
</dbReference>
<keyword evidence="2" id="KW-1133">Transmembrane helix</keyword>
<dbReference type="Pfam" id="PF01535">
    <property type="entry name" value="PPR"/>
    <property type="match status" value="1"/>
</dbReference>
<dbReference type="Pfam" id="PF13041">
    <property type="entry name" value="PPR_2"/>
    <property type="match status" value="1"/>
</dbReference>
<dbReference type="PANTHER" id="PTHR47581">
    <property type="entry name" value="OS09G0431600 PROTEIN"/>
    <property type="match status" value="1"/>
</dbReference>
<gene>
    <name evidence="3" type="ORF">I3842_01G059600</name>
</gene>
<dbReference type="InterPro" id="IPR002885">
    <property type="entry name" value="PPR_rpt"/>
</dbReference>
<dbReference type="InterPro" id="IPR044781">
    <property type="entry name" value="At5g10690-like"/>
</dbReference>
<sequence length="234" mass="26744">MKHFNYLSPWSKILLWVVQSYQPPIIYGLLNALIEAGDLRRANGLLARYGFLLREGSRPSVSVYNLLMKGYINTGLPQAAITVYKEILRLGLRPDKLTYNTLIFACVKSEKLDAAKHVFKEMKDKAQKYGHGLFPDVVTYTILLKGFAHCKDLLSVQKIVLEMKSYHDLYIDRTAYTAMVDAFLNCGATKGMLHLNFPSEFHNKTRLHNETRFGLYMVAILVEIFAVVHYADMT</sequence>
<keyword evidence="2" id="KW-0812">Transmembrane</keyword>
<keyword evidence="2" id="KW-0472">Membrane</keyword>
<dbReference type="EMBL" id="CM031825">
    <property type="protein sequence ID" value="KAG6730030.1"/>
    <property type="molecule type" value="Genomic_DNA"/>
</dbReference>
<feature type="repeat" description="PPR" evidence="1">
    <location>
        <begin position="60"/>
        <end position="94"/>
    </location>
</feature>
<dbReference type="AlphaFoldDB" id="A0A922G038"/>
<accession>A0A922G038</accession>
<feature type="repeat" description="PPR" evidence="1">
    <location>
        <begin position="95"/>
        <end position="125"/>
    </location>
</feature>
<organism evidence="3 4">
    <name type="scientific">Carya illinoinensis</name>
    <name type="common">Pecan</name>
    <dbReference type="NCBI Taxonomy" id="32201"/>
    <lineage>
        <taxon>Eukaryota</taxon>
        <taxon>Viridiplantae</taxon>
        <taxon>Streptophyta</taxon>
        <taxon>Embryophyta</taxon>
        <taxon>Tracheophyta</taxon>
        <taxon>Spermatophyta</taxon>
        <taxon>Magnoliopsida</taxon>
        <taxon>eudicotyledons</taxon>
        <taxon>Gunneridae</taxon>
        <taxon>Pentapetalae</taxon>
        <taxon>rosids</taxon>
        <taxon>fabids</taxon>
        <taxon>Fagales</taxon>
        <taxon>Juglandaceae</taxon>
        <taxon>Carya</taxon>
    </lineage>
</organism>
<evidence type="ECO:0000256" key="1">
    <source>
        <dbReference type="PROSITE-ProRule" id="PRU00708"/>
    </source>
</evidence>
<dbReference type="PANTHER" id="PTHR47581:SF2">
    <property type="entry name" value="OS09G0431600 PROTEIN"/>
    <property type="match status" value="1"/>
</dbReference>
<name>A0A922G038_CARIL</name>
<proteinExistence type="predicted"/>
<evidence type="ECO:0000256" key="2">
    <source>
        <dbReference type="SAM" id="Phobius"/>
    </source>
</evidence>
<comment type="caution">
    <text evidence="3">The sequence shown here is derived from an EMBL/GenBank/DDBJ whole genome shotgun (WGS) entry which is preliminary data.</text>
</comment>
<evidence type="ECO:0000313" key="4">
    <source>
        <dbReference type="Proteomes" id="UP000811246"/>
    </source>
</evidence>
<protein>
    <recommendedName>
        <fullName evidence="5">Pentatricopeptide repeat-containing protein</fullName>
    </recommendedName>
</protein>
<dbReference type="NCBIfam" id="TIGR00756">
    <property type="entry name" value="PPR"/>
    <property type="match status" value="2"/>
</dbReference>
<feature type="transmembrane region" description="Helical" evidence="2">
    <location>
        <begin position="213"/>
        <end position="231"/>
    </location>
</feature>
<evidence type="ECO:0008006" key="5">
    <source>
        <dbReference type="Google" id="ProtNLM"/>
    </source>
</evidence>
<dbReference type="PROSITE" id="PS51375">
    <property type="entry name" value="PPR"/>
    <property type="match status" value="2"/>
</dbReference>